<dbReference type="EMBL" id="CP054140">
    <property type="protein sequence ID" value="QQG64558.1"/>
    <property type="molecule type" value="Genomic_DNA"/>
</dbReference>
<dbReference type="InterPro" id="IPR052532">
    <property type="entry name" value="SUA5_domain"/>
</dbReference>
<dbReference type="SUPFAM" id="SSF55821">
    <property type="entry name" value="YrdC/RibB"/>
    <property type="match status" value="1"/>
</dbReference>
<evidence type="ECO:0000259" key="1">
    <source>
        <dbReference type="PROSITE" id="PS51163"/>
    </source>
</evidence>
<gene>
    <name evidence="2" type="ORF">HP555_01140</name>
</gene>
<dbReference type="RefSeq" id="WP_199263391.1">
    <property type="nucleotide sequence ID" value="NZ_CP054140.1"/>
</dbReference>
<feature type="domain" description="YrdC-like" evidence="1">
    <location>
        <begin position="14"/>
        <end position="199"/>
    </location>
</feature>
<protein>
    <submittedName>
        <fullName evidence="2">Threonylcarbamoyl-AMP synthase</fullName>
    </submittedName>
</protein>
<dbReference type="GO" id="GO:0003725">
    <property type="term" value="F:double-stranded RNA binding"/>
    <property type="evidence" value="ECO:0007669"/>
    <property type="project" value="InterPro"/>
</dbReference>
<dbReference type="NCBIfam" id="TIGR00057">
    <property type="entry name" value="L-threonylcarbamoyladenylate synthase"/>
    <property type="match status" value="1"/>
</dbReference>
<dbReference type="Pfam" id="PF01300">
    <property type="entry name" value="Sua5_yciO_yrdC"/>
    <property type="match status" value="1"/>
</dbReference>
<dbReference type="AlphaFoldDB" id="A0A7T5VAZ5"/>
<dbReference type="PANTHER" id="PTHR42828">
    <property type="entry name" value="DHBP SYNTHASE RIBB-LIKE ALPHA/BETA DOMAIN-CONTAINING PROTEIN"/>
    <property type="match status" value="1"/>
</dbReference>
<reference evidence="2 3" key="1">
    <citation type="submission" date="2020-05" db="EMBL/GenBank/DDBJ databases">
        <title>Complete genome of Desulfobulbus oligotrophicus.</title>
        <authorList>
            <person name="Podar M."/>
        </authorList>
    </citation>
    <scope>NUCLEOTIDE SEQUENCE [LARGE SCALE GENOMIC DNA]</scope>
    <source>
        <strain evidence="2 3">Prop6</strain>
    </source>
</reference>
<proteinExistence type="predicted"/>
<dbReference type="InterPro" id="IPR006070">
    <property type="entry name" value="Sua5-like_dom"/>
</dbReference>
<dbReference type="Gene3D" id="3.90.870.10">
    <property type="entry name" value="DHBP synthase"/>
    <property type="match status" value="1"/>
</dbReference>
<accession>A0A7T5VAZ5</accession>
<dbReference type="InterPro" id="IPR017945">
    <property type="entry name" value="DHBP_synth_RibB-like_a/b_dom"/>
</dbReference>
<evidence type="ECO:0000313" key="2">
    <source>
        <dbReference type="EMBL" id="QQG64558.1"/>
    </source>
</evidence>
<dbReference type="Proteomes" id="UP000596092">
    <property type="component" value="Chromosome"/>
</dbReference>
<sequence>MAKIVSINPSNPQPRLIAQAVEILQQGGVICYPTDTMYGIGCDIFNQKAVKRVYQIKRRPKNKPFTFMCASLTNISHYGHVGNTAYRLMRKNLPGPYTFVLSGTKLVPKIMLTKQKTVGIRVPDHPVCLAIIEALENPLLNTSATIEDEEQSITNSYDVDELFGKQVDLIIDSGEIVPQPSTVISLLTDQPEILRVGKGDTEPFL</sequence>
<organism evidence="2 3">
    <name type="scientific">Desulfobulbus oligotrophicus</name>
    <dbReference type="NCBI Taxonomy" id="1909699"/>
    <lineage>
        <taxon>Bacteria</taxon>
        <taxon>Pseudomonadati</taxon>
        <taxon>Thermodesulfobacteriota</taxon>
        <taxon>Desulfobulbia</taxon>
        <taxon>Desulfobulbales</taxon>
        <taxon>Desulfobulbaceae</taxon>
        <taxon>Desulfobulbus</taxon>
    </lineage>
</organism>
<dbReference type="KEGG" id="dog:HP555_01140"/>
<evidence type="ECO:0000313" key="3">
    <source>
        <dbReference type="Proteomes" id="UP000596092"/>
    </source>
</evidence>
<name>A0A7T5VAZ5_9BACT</name>
<keyword evidence="3" id="KW-1185">Reference proteome</keyword>
<dbReference type="PANTHER" id="PTHR42828:SF3">
    <property type="entry name" value="THREONYLCARBAMOYL-AMP SYNTHASE"/>
    <property type="match status" value="1"/>
</dbReference>
<dbReference type="PROSITE" id="PS51163">
    <property type="entry name" value="YRDC"/>
    <property type="match status" value="1"/>
</dbReference>